<sequence length="59" mass="6480">MKDDRPNKSHPDSQISDDNLANSGKGLPMPASQMEQMGVLKLLYSLGFLIVLNSHKSPK</sequence>
<evidence type="ECO:0000313" key="2">
    <source>
        <dbReference type="EMBL" id="PVD36125.1"/>
    </source>
</evidence>
<keyword evidence="3" id="KW-1185">Reference proteome</keyword>
<evidence type="ECO:0000256" key="1">
    <source>
        <dbReference type="SAM" id="MobiDB-lite"/>
    </source>
</evidence>
<name>A0A2T7PRT0_POMCA</name>
<gene>
    <name evidence="2" type="ORF">C0Q70_03098</name>
</gene>
<dbReference type="AlphaFoldDB" id="A0A2T7PRT0"/>
<comment type="caution">
    <text evidence="2">The sequence shown here is derived from an EMBL/GenBank/DDBJ whole genome shotgun (WGS) entry which is preliminary data.</text>
</comment>
<evidence type="ECO:0000313" key="3">
    <source>
        <dbReference type="Proteomes" id="UP000245119"/>
    </source>
</evidence>
<reference evidence="2 3" key="1">
    <citation type="submission" date="2018-04" db="EMBL/GenBank/DDBJ databases">
        <title>The genome of golden apple snail Pomacea canaliculata provides insight into stress tolerance and invasive adaptation.</title>
        <authorList>
            <person name="Liu C."/>
            <person name="Liu B."/>
            <person name="Ren Y."/>
            <person name="Zhang Y."/>
            <person name="Wang H."/>
            <person name="Li S."/>
            <person name="Jiang F."/>
            <person name="Yin L."/>
            <person name="Zhang G."/>
            <person name="Qian W."/>
            <person name="Fan W."/>
        </authorList>
    </citation>
    <scope>NUCLEOTIDE SEQUENCE [LARGE SCALE GENOMIC DNA]</scope>
    <source>
        <strain evidence="2">SZHN2017</strain>
        <tissue evidence="2">Muscle</tissue>
    </source>
</reference>
<organism evidence="2 3">
    <name type="scientific">Pomacea canaliculata</name>
    <name type="common">Golden apple snail</name>
    <dbReference type="NCBI Taxonomy" id="400727"/>
    <lineage>
        <taxon>Eukaryota</taxon>
        <taxon>Metazoa</taxon>
        <taxon>Spiralia</taxon>
        <taxon>Lophotrochozoa</taxon>
        <taxon>Mollusca</taxon>
        <taxon>Gastropoda</taxon>
        <taxon>Caenogastropoda</taxon>
        <taxon>Architaenioglossa</taxon>
        <taxon>Ampullarioidea</taxon>
        <taxon>Ampullariidae</taxon>
        <taxon>Pomacea</taxon>
    </lineage>
</organism>
<dbReference type="EMBL" id="PZQS01000002">
    <property type="protein sequence ID" value="PVD36125.1"/>
    <property type="molecule type" value="Genomic_DNA"/>
</dbReference>
<accession>A0A2T7PRT0</accession>
<feature type="compositionally biased region" description="Polar residues" evidence="1">
    <location>
        <begin position="12"/>
        <end position="22"/>
    </location>
</feature>
<feature type="compositionally biased region" description="Basic and acidic residues" evidence="1">
    <location>
        <begin position="1"/>
        <end position="11"/>
    </location>
</feature>
<protein>
    <submittedName>
        <fullName evidence="2">Uncharacterized protein</fullName>
    </submittedName>
</protein>
<feature type="region of interest" description="Disordered" evidence="1">
    <location>
        <begin position="1"/>
        <end position="32"/>
    </location>
</feature>
<proteinExistence type="predicted"/>
<dbReference type="Proteomes" id="UP000245119">
    <property type="component" value="Linkage Group LG2"/>
</dbReference>